<dbReference type="EMBL" id="CP114040">
    <property type="protein sequence ID" value="WAS95633.1"/>
    <property type="molecule type" value="Genomic_DNA"/>
</dbReference>
<dbReference type="Proteomes" id="UP001164459">
    <property type="component" value="Chromosome"/>
</dbReference>
<organism evidence="2 3">
    <name type="scientific">Nannocystis punicea</name>
    <dbReference type="NCBI Taxonomy" id="2995304"/>
    <lineage>
        <taxon>Bacteria</taxon>
        <taxon>Pseudomonadati</taxon>
        <taxon>Myxococcota</taxon>
        <taxon>Polyangia</taxon>
        <taxon>Nannocystales</taxon>
        <taxon>Nannocystaceae</taxon>
        <taxon>Nannocystis</taxon>
    </lineage>
</organism>
<feature type="domain" description="Knr4/Smi1-like" evidence="1">
    <location>
        <begin position="24"/>
        <end position="135"/>
    </location>
</feature>
<dbReference type="SUPFAM" id="SSF160631">
    <property type="entry name" value="SMI1/KNR4-like"/>
    <property type="match status" value="1"/>
</dbReference>
<sequence>MRDLIQFLAAYQPKYAEIVRGYPESRIAQLEHALGRSVPNAYRDFLATAAANLGFRVDEVTFDLDEVIELAEFKRDTMPAHIYPIAVNDVQPMSDYYLDVSRAPRAGDGRVVSFPSGSLSFGQGRDEYSSLRDMLFATGFREVRMLTLPCRESVTWSSADFAEPRQAPRRGELDRILSQLGLGRLGVTSEANALHERGDCAAIVYELPESPAFMVFIAGEQPEAVGRVAEALCDGLRGHGKRRALPPP</sequence>
<dbReference type="InterPro" id="IPR037883">
    <property type="entry name" value="Knr4/Smi1-like_sf"/>
</dbReference>
<keyword evidence="3" id="KW-1185">Reference proteome</keyword>
<gene>
    <name evidence="2" type="ORF">O0S08_05675</name>
</gene>
<reference evidence="2" key="1">
    <citation type="submission" date="2022-11" db="EMBL/GenBank/DDBJ databases">
        <title>Minimal conservation of predation-associated metabolite biosynthetic gene clusters underscores biosynthetic potential of Myxococcota including descriptions for ten novel species: Archangium lansinium sp. nov., Myxococcus landrumus sp. nov., Nannocystis bai.</title>
        <authorList>
            <person name="Ahearne A."/>
            <person name="Stevens C."/>
            <person name="Dowd S."/>
        </authorList>
    </citation>
    <scope>NUCLEOTIDE SEQUENCE</scope>
    <source>
        <strain evidence="2">Fl3</strain>
    </source>
</reference>
<proteinExistence type="predicted"/>
<dbReference type="InterPro" id="IPR018958">
    <property type="entry name" value="Knr4/Smi1-like_dom"/>
</dbReference>
<accession>A0ABY7H8P2</accession>
<evidence type="ECO:0000259" key="1">
    <source>
        <dbReference type="Pfam" id="PF09346"/>
    </source>
</evidence>
<dbReference type="RefSeq" id="WP_269037979.1">
    <property type="nucleotide sequence ID" value="NZ_CP114040.1"/>
</dbReference>
<protein>
    <submittedName>
        <fullName evidence="2">SMI1/KNR4 family protein</fullName>
    </submittedName>
</protein>
<name>A0ABY7H8P2_9BACT</name>
<evidence type="ECO:0000313" key="2">
    <source>
        <dbReference type="EMBL" id="WAS95633.1"/>
    </source>
</evidence>
<dbReference type="Pfam" id="PF09346">
    <property type="entry name" value="SMI1_KNR4"/>
    <property type="match status" value="1"/>
</dbReference>
<evidence type="ECO:0000313" key="3">
    <source>
        <dbReference type="Proteomes" id="UP001164459"/>
    </source>
</evidence>
<dbReference type="Gene3D" id="3.40.1580.10">
    <property type="entry name" value="SMI1/KNR4-like"/>
    <property type="match status" value="1"/>
</dbReference>